<feature type="coiled-coil region" evidence="1">
    <location>
        <begin position="18"/>
        <end position="66"/>
    </location>
</feature>
<organism evidence="2 3">
    <name type="scientific">Posidoniimonas polymericola</name>
    <dbReference type="NCBI Taxonomy" id="2528002"/>
    <lineage>
        <taxon>Bacteria</taxon>
        <taxon>Pseudomonadati</taxon>
        <taxon>Planctomycetota</taxon>
        <taxon>Planctomycetia</taxon>
        <taxon>Pirellulales</taxon>
        <taxon>Lacipirellulaceae</taxon>
        <taxon>Posidoniimonas</taxon>
    </lineage>
</organism>
<evidence type="ECO:0000313" key="3">
    <source>
        <dbReference type="Proteomes" id="UP000318478"/>
    </source>
</evidence>
<keyword evidence="3" id="KW-1185">Reference proteome</keyword>
<name>A0A5C5YT15_9BACT</name>
<reference evidence="2 3" key="1">
    <citation type="submission" date="2019-02" db="EMBL/GenBank/DDBJ databases">
        <title>Deep-cultivation of Planctomycetes and their phenomic and genomic characterization uncovers novel biology.</title>
        <authorList>
            <person name="Wiegand S."/>
            <person name="Jogler M."/>
            <person name="Boedeker C."/>
            <person name="Pinto D."/>
            <person name="Vollmers J."/>
            <person name="Rivas-Marin E."/>
            <person name="Kohn T."/>
            <person name="Peeters S.H."/>
            <person name="Heuer A."/>
            <person name="Rast P."/>
            <person name="Oberbeckmann S."/>
            <person name="Bunk B."/>
            <person name="Jeske O."/>
            <person name="Meyerdierks A."/>
            <person name="Storesund J.E."/>
            <person name="Kallscheuer N."/>
            <person name="Luecker S."/>
            <person name="Lage O.M."/>
            <person name="Pohl T."/>
            <person name="Merkel B.J."/>
            <person name="Hornburger P."/>
            <person name="Mueller R.-W."/>
            <person name="Bruemmer F."/>
            <person name="Labrenz M."/>
            <person name="Spormann A.M."/>
            <person name="Op Den Camp H."/>
            <person name="Overmann J."/>
            <person name="Amann R."/>
            <person name="Jetten M.S.M."/>
            <person name="Mascher T."/>
            <person name="Medema M.H."/>
            <person name="Devos D.P."/>
            <person name="Kaster A.-K."/>
            <person name="Ovreas L."/>
            <person name="Rohde M."/>
            <person name="Galperin M.Y."/>
            <person name="Jogler C."/>
        </authorList>
    </citation>
    <scope>NUCLEOTIDE SEQUENCE [LARGE SCALE GENOMIC DNA]</scope>
    <source>
        <strain evidence="2 3">Pla123a</strain>
    </source>
</reference>
<dbReference type="OrthoDB" id="5147591at2"/>
<keyword evidence="1" id="KW-0175">Coiled coil</keyword>
<protein>
    <submittedName>
        <fullName evidence="2">Uncharacterized protein</fullName>
    </submittedName>
</protein>
<comment type="caution">
    <text evidence="2">The sequence shown here is derived from an EMBL/GenBank/DDBJ whole genome shotgun (WGS) entry which is preliminary data.</text>
</comment>
<sequence>MGWGRTLLLGDIGNRLDIADTERDINHLRRRLRSQSRVDDAQDDRLDRLEEENAQLKLYLAALLRLLVAKGTLSEAELTTFVDVIDAGESEWADEVGGSVLD</sequence>
<evidence type="ECO:0000256" key="1">
    <source>
        <dbReference type="SAM" id="Coils"/>
    </source>
</evidence>
<evidence type="ECO:0000313" key="2">
    <source>
        <dbReference type="EMBL" id="TWT78119.1"/>
    </source>
</evidence>
<dbReference type="Proteomes" id="UP000318478">
    <property type="component" value="Unassembled WGS sequence"/>
</dbReference>
<dbReference type="AlphaFoldDB" id="A0A5C5YT15"/>
<dbReference type="EMBL" id="SJPO01000002">
    <property type="protein sequence ID" value="TWT78119.1"/>
    <property type="molecule type" value="Genomic_DNA"/>
</dbReference>
<dbReference type="RefSeq" id="WP_146584358.1">
    <property type="nucleotide sequence ID" value="NZ_SJPO01000002.1"/>
</dbReference>
<proteinExistence type="predicted"/>
<accession>A0A5C5YT15</accession>
<gene>
    <name evidence="2" type="ORF">Pla123a_09080</name>
</gene>